<evidence type="ECO:0000259" key="4">
    <source>
        <dbReference type="PROSITE" id="PS51384"/>
    </source>
</evidence>
<dbReference type="InterPro" id="IPR008333">
    <property type="entry name" value="Cbr1-like_FAD-bd_dom"/>
</dbReference>
<dbReference type="InterPro" id="IPR001041">
    <property type="entry name" value="2Fe-2S_ferredoxin-type"/>
</dbReference>
<evidence type="ECO:0000313" key="6">
    <source>
        <dbReference type="Proteomes" id="UP000286482"/>
    </source>
</evidence>
<evidence type="ECO:0000256" key="1">
    <source>
        <dbReference type="ARBA" id="ARBA00023075"/>
    </source>
</evidence>
<accession>A0A420EAV5</accession>
<dbReference type="PRINTS" id="PR00371">
    <property type="entry name" value="FPNCR"/>
</dbReference>
<keyword evidence="6" id="KW-1185">Reference proteome</keyword>
<comment type="cofactor">
    <cofactor evidence="2">
        <name>[2Fe-2S] cluster</name>
        <dbReference type="ChEBI" id="CHEBI:190135"/>
    </cofactor>
</comment>
<dbReference type="SUPFAM" id="SSF63380">
    <property type="entry name" value="Riboflavin synthase domain-like"/>
    <property type="match status" value="1"/>
</dbReference>
<dbReference type="CDD" id="cd06189">
    <property type="entry name" value="flavin_oxioreductase"/>
    <property type="match status" value="1"/>
</dbReference>
<dbReference type="GO" id="GO:0051537">
    <property type="term" value="F:2 iron, 2 sulfur cluster binding"/>
    <property type="evidence" value="ECO:0007669"/>
    <property type="project" value="InterPro"/>
</dbReference>
<dbReference type="PANTHER" id="PTHR47354">
    <property type="entry name" value="NADH OXIDOREDUCTASE HCR"/>
    <property type="match status" value="1"/>
</dbReference>
<dbReference type="Pfam" id="PF00970">
    <property type="entry name" value="FAD_binding_6"/>
    <property type="match status" value="1"/>
</dbReference>
<dbReference type="PROSITE" id="PS00197">
    <property type="entry name" value="2FE2S_FER_1"/>
    <property type="match status" value="1"/>
</dbReference>
<dbReference type="Pfam" id="PF00111">
    <property type="entry name" value="Fer2"/>
    <property type="match status" value="1"/>
</dbReference>
<dbReference type="PROSITE" id="PS51384">
    <property type="entry name" value="FAD_FR"/>
    <property type="match status" value="1"/>
</dbReference>
<feature type="domain" description="2Fe-2S ferredoxin-type" evidence="3">
    <location>
        <begin position="1"/>
        <end position="72"/>
    </location>
</feature>
<dbReference type="InterPro" id="IPR050415">
    <property type="entry name" value="MRET"/>
</dbReference>
<evidence type="ECO:0000259" key="3">
    <source>
        <dbReference type="PROSITE" id="PS51085"/>
    </source>
</evidence>
<sequence length="313" mass="35485">MYNSEANLLEDALTQNISLEHSCKTGDCGVCKCEVLSGSVMNENRQVVTQGHVLACQSKALSNVVVSANYYPELDALRKQTVPCKVSKVTYLTKDIVALKFRLPPSSNFNYLPGQYVDLSFKGVVRSYSIANAKNATKELEFHIRRVHSGKMSNLIFENVKTDQLMRLEGPKGTFFVREGEKPLLFLATGTGIAPIKAMVEKLVATADPREIYIFWGMRYANEIYDEYFQILSKQLKQLHFFSVTSQEENENGYSGYVQDIVCKHFDSLERFDVYACGSLKMIDDAREKFYVKCLKHKAFHSDAFLPAKQLQT</sequence>
<evidence type="ECO:0000256" key="2">
    <source>
        <dbReference type="ARBA" id="ARBA00034078"/>
    </source>
</evidence>
<dbReference type="InterPro" id="IPR012675">
    <property type="entry name" value="Beta-grasp_dom_sf"/>
</dbReference>
<name>A0A420EAV5_9ALTE</name>
<dbReference type="InterPro" id="IPR001709">
    <property type="entry name" value="Flavoprot_Pyr_Nucl_cyt_Rdtase"/>
</dbReference>
<dbReference type="Gene3D" id="3.40.50.80">
    <property type="entry name" value="Nucleotide-binding domain of ferredoxin-NADP reductase (FNR) module"/>
    <property type="match status" value="1"/>
</dbReference>
<dbReference type="Pfam" id="PF00175">
    <property type="entry name" value="NAD_binding_1"/>
    <property type="match status" value="1"/>
</dbReference>
<dbReference type="PRINTS" id="PR00410">
    <property type="entry name" value="PHEHYDRXLASE"/>
</dbReference>
<dbReference type="InterPro" id="IPR017938">
    <property type="entry name" value="Riboflavin_synthase-like_b-brl"/>
</dbReference>
<dbReference type="InterPro" id="IPR036010">
    <property type="entry name" value="2Fe-2S_ferredoxin-like_sf"/>
</dbReference>
<keyword evidence="1" id="KW-0830">Ubiquinone</keyword>
<dbReference type="AlphaFoldDB" id="A0A420EAV5"/>
<dbReference type="RefSeq" id="WP_120355043.1">
    <property type="nucleotide sequence ID" value="NZ_RAQO01000006.1"/>
</dbReference>
<dbReference type="Gene3D" id="2.40.30.10">
    <property type="entry name" value="Translation factors"/>
    <property type="match status" value="1"/>
</dbReference>
<dbReference type="GO" id="GO:0016491">
    <property type="term" value="F:oxidoreductase activity"/>
    <property type="evidence" value="ECO:0007669"/>
    <property type="project" value="InterPro"/>
</dbReference>
<dbReference type="CDD" id="cd00207">
    <property type="entry name" value="fer2"/>
    <property type="match status" value="1"/>
</dbReference>
<dbReference type="OrthoDB" id="9806195at2"/>
<dbReference type="PANTHER" id="PTHR47354:SF5">
    <property type="entry name" value="PROTEIN RFBI"/>
    <property type="match status" value="1"/>
</dbReference>
<evidence type="ECO:0000313" key="5">
    <source>
        <dbReference type="EMBL" id="RKF17816.1"/>
    </source>
</evidence>
<dbReference type="SUPFAM" id="SSF54292">
    <property type="entry name" value="2Fe-2S ferredoxin-like"/>
    <property type="match status" value="1"/>
</dbReference>
<feature type="domain" description="FAD-binding FR-type" evidence="4">
    <location>
        <begin position="79"/>
        <end position="178"/>
    </location>
</feature>
<dbReference type="Proteomes" id="UP000286482">
    <property type="component" value="Unassembled WGS sequence"/>
</dbReference>
<comment type="caution">
    <text evidence="5">The sequence shown here is derived from an EMBL/GenBank/DDBJ whole genome shotgun (WGS) entry which is preliminary data.</text>
</comment>
<dbReference type="SUPFAM" id="SSF52343">
    <property type="entry name" value="Ferredoxin reductase-like, C-terminal NADP-linked domain"/>
    <property type="match status" value="1"/>
</dbReference>
<dbReference type="InterPro" id="IPR006058">
    <property type="entry name" value="2Fe2S_fd_BS"/>
</dbReference>
<dbReference type="InterPro" id="IPR039261">
    <property type="entry name" value="FNR_nucleotide-bd"/>
</dbReference>
<dbReference type="InterPro" id="IPR001433">
    <property type="entry name" value="OxRdtase_FAD/NAD-bd"/>
</dbReference>
<dbReference type="PROSITE" id="PS51085">
    <property type="entry name" value="2FE2S_FER_2"/>
    <property type="match status" value="1"/>
</dbReference>
<proteinExistence type="predicted"/>
<dbReference type="Gene3D" id="3.10.20.30">
    <property type="match status" value="1"/>
</dbReference>
<gene>
    <name evidence="5" type="ORF">DBZ36_11180</name>
</gene>
<organism evidence="5 6">
    <name type="scientific">Alginatibacterium sediminis</name>
    <dbReference type="NCBI Taxonomy" id="2164068"/>
    <lineage>
        <taxon>Bacteria</taxon>
        <taxon>Pseudomonadati</taxon>
        <taxon>Pseudomonadota</taxon>
        <taxon>Gammaproteobacteria</taxon>
        <taxon>Alteromonadales</taxon>
        <taxon>Alteromonadaceae</taxon>
        <taxon>Alginatibacterium</taxon>
    </lineage>
</organism>
<dbReference type="InterPro" id="IPR017927">
    <property type="entry name" value="FAD-bd_FR_type"/>
</dbReference>
<dbReference type="EMBL" id="RAQO01000006">
    <property type="protein sequence ID" value="RKF17816.1"/>
    <property type="molecule type" value="Genomic_DNA"/>
</dbReference>
<reference evidence="5 6" key="1">
    <citation type="submission" date="2018-09" db="EMBL/GenBank/DDBJ databases">
        <authorList>
            <person name="Wang Z."/>
        </authorList>
    </citation>
    <scope>NUCLEOTIDE SEQUENCE [LARGE SCALE GENOMIC DNA]</scope>
    <source>
        <strain evidence="5 6">ALS 81</strain>
    </source>
</reference>
<protein>
    <submittedName>
        <fullName evidence="5">CDP-6-deoxy-delta-3,4-glucoseen reductase</fullName>
    </submittedName>
</protein>